<evidence type="ECO:0000256" key="1">
    <source>
        <dbReference type="ARBA" id="ARBA00004141"/>
    </source>
</evidence>
<evidence type="ECO:0000256" key="7">
    <source>
        <dbReference type="SAM" id="Phobius"/>
    </source>
</evidence>
<evidence type="ECO:0000256" key="6">
    <source>
        <dbReference type="ARBA" id="ARBA00024348"/>
    </source>
</evidence>
<keyword evidence="5" id="KW-0325">Glycoprotein</keyword>
<name>A0A2M4ANP3_9DIPT</name>
<organism evidence="8">
    <name type="scientific">Anopheles triannulatus</name>
    <dbReference type="NCBI Taxonomy" id="58253"/>
    <lineage>
        <taxon>Eukaryota</taxon>
        <taxon>Metazoa</taxon>
        <taxon>Ecdysozoa</taxon>
        <taxon>Arthropoda</taxon>
        <taxon>Hexapoda</taxon>
        <taxon>Insecta</taxon>
        <taxon>Pterygota</taxon>
        <taxon>Neoptera</taxon>
        <taxon>Endopterygota</taxon>
        <taxon>Diptera</taxon>
        <taxon>Nematocera</taxon>
        <taxon>Culicoidea</taxon>
        <taxon>Culicidae</taxon>
        <taxon>Anophelinae</taxon>
        <taxon>Anopheles</taxon>
    </lineage>
</organism>
<dbReference type="InterPro" id="IPR036259">
    <property type="entry name" value="MFS_trans_sf"/>
</dbReference>
<dbReference type="AlphaFoldDB" id="A0A2M4ANP3"/>
<feature type="transmembrane region" description="Helical" evidence="7">
    <location>
        <begin position="273"/>
        <end position="298"/>
    </location>
</feature>
<evidence type="ECO:0000256" key="2">
    <source>
        <dbReference type="ARBA" id="ARBA00022692"/>
    </source>
</evidence>
<dbReference type="SUPFAM" id="SSF103473">
    <property type="entry name" value="MFS general substrate transporter"/>
    <property type="match status" value="1"/>
</dbReference>
<feature type="transmembrane region" description="Helical" evidence="7">
    <location>
        <begin position="187"/>
        <end position="208"/>
    </location>
</feature>
<dbReference type="GO" id="GO:0016020">
    <property type="term" value="C:membrane"/>
    <property type="evidence" value="ECO:0007669"/>
    <property type="project" value="UniProtKB-SubCell"/>
</dbReference>
<evidence type="ECO:0000313" key="8">
    <source>
        <dbReference type="EMBL" id="MBW42228.1"/>
    </source>
</evidence>
<dbReference type="GO" id="GO:0022857">
    <property type="term" value="F:transmembrane transporter activity"/>
    <property type="evidence" value="ECO:0007669"/>
    <property type="project" value="InterPro"/>
</dbReference>
<dbReference type="EMBL" id="GGFK01008907">
    <property type="protein sequence ID" value="MBW42228.1"/>
    <property type="molecule type" value="Transcribed_RNA"/>
</dbReference>
<comment type="subcellular location">
    <subcellularLocation>
        <location evidence="1">Membrane</location>
        <topology evidence="1">Multi-pass membrane protein</topology>
    </subcellularLocation>
</comment>
<dbReference type="PANTHER" id="PTHR48021">
    <property type="match status" value="1"/>
</dbReference>
<feature type="transmembrane region" description="Helical" evidence="7">
    <location>
        <begin position="353"/>
        <end position="373"/>
    </location>
</feature>
<feature type="transmembrane region" description="Helical" evidence="7">
    <location>
        <begin position="318"/>
        <end position="341"/>
    </location>
</feature>
<reference evidence="8" key="1">
    <citation type="submission" date="2018-01" db="EMBL/GenBank/DDBJ databases">
        <title>An insight into the sialome of Amazonian anophelines.</title>
        <authorList>
            <person name="Ribeiro J.M."/>
            <person name="Scarpassa V."/>
            <person name="Calvo E."/>
        </authorList>
    </citation>
    <scope>NUCLEOTIDE SEQUENCE</scope>
    <source>
        <tissue evidence="8">Salivary glands</tissue>
    </source>
</reference>
<feature type="transmembrane region" description="Helical" evidence="7">
    <location>
        <begin position="159"/>
        <end position="181"/>
    </location>
</feature>
<dbReference type="PANTHER" id="PTHR48021:SF96">
    <property type="entry name" value="FACILITATED TREHALOSE TRANSPORTER TRET1-1-RELATED"/>
    <property type="match status" value="1"/>
</dbReference>
<comment type="similarity">
    <text evidence="6">Belongs to the major facilitator superfamily. Sugar transporter (TC 2.A.1.1) family. Trehalose transporter subfamily.</text>
</comment>
<evidence type="ECO:0000256" key="3">
    <source>
        <dbReference type="ARBA" id="ARBA00022989"/>
    </source>
</evidence>
<feature type="transmembrane region" description="Helical" evidence="7">
    <location>
        <begin position="457"/>
        <end position="479"/>
    </location>
</feature>
<dbReference type="PRINTS" id="PR00171">
    <property type="entry name" value="SUGRTRNSPORT"/>
</dbReference>
<feature type="transmembrane region" description="Helical" evidence="7">
    <location>
        <begin position="120"/>
        <end position="138"/>
    </location>
</feature>
<proteinExistence type="inferred from homology"/>
<feature type="transmembrane region" description="Helical" evidence="7">
    <location>
        <begin position="393"/>
        <end position="417"/>
    </location>
</feature>
<feature type="transmembrane region" description="Helical" evidence="7">
    <location>
        <begin position="16"/>
        <end position="41"/>
    </location>
</feature>
<dbReference type="InterPro" id="IPR050549">
    <property type="entry name" value="MFS_Trehalose_Transporter"/>
</dbReference>
<keyword evidence="4 7" id="KW-0472">Membrane</keyword>
<feature type="transmembrane region" description="Helical" evidence="7">
    <location>
        <begin position="92"/>
        <end position="114"/>
    </location>
</feature>
<keyword evidence="3 7" id="KW-1133">Transmembrane helix</keyword>
<evidence type="ECO:0000256" key="5">
    <source>
        <dbReference type="ARBA" id="ARBA00023180"/>
    </source>
</evidence>
<feature type="transmembrane region" description="Helical" evidence="7">
    <location>
        <begin position="61"/>
        <end position="80"/>
    </location>
</feature>
<dbReference type="InterPro" id="IPR003663">
    <property type="entry name" value="Sugar/inositol_transpt"/>
</dbReference>
<evidence type="ECO:0000256" key="4">
    <source>
        <dbReference type="ARBA" id="ARBA00023136"/>
    </source>
</evidence>
<dbReference type="Pfam" id="PF00083">
    <property type="entry name" value="Sugar_tr"/>
    <property type="match status" value="1"/>
</dbReference>
<keyword evidence="2 7" id="KW-0812">Transmembrane</keyword>
<feature type="transmembrane region" description="Helical" evidence="7">
    <location>
        <begin position="429"/>
        <end position="451"/>
    </location>
</feature>
<dbReference type="InterPro" id="IPR005828">
    <property type="entry name" value="MFS_sugar_transport-like"/>
</dbReference>
<protein>
    <submittedName>
        <fullName evidence="8">Putative permease</fullName>
    </submittedName>
</protein>
<sequence>MQHSNSQRLGHRASTILYTLVVSLGYVGTGAMVGWSGSVLHHGQSDLATTERKTDQLANDGTISLIAIPAAVVTVTACLVHRWYYWIGTKGFLLAAGTLGVGSAILEALATTFWCASASRILAGVAAGITLTLVPCYVDDFDGGAAVGTAESNGLLRVLLDELLAAAFPLGVLLRFLVALLPVPLELNTSAILCGTVSGLFFLAGLLLPESARYLCTTGQMESAKEALQRTYALKTLASGQSMDDVIARWQLPAAFGLRPPGILEAVVRQGNLMLLVPLLALFAFQASVGAVPLLFYLHDVLHQLGIADSGQSGAAPTAGTVAVLLVTVLMFAGPLVSWLTRYRHRLGSYPHRTLLLSTSLVMALTMLVLGWYCHVRGTHSHLPNSLVAGEHGAIVALTLFYACYAIGFQRVPWALLDAEVQPDLRFPLRTLATVISWAMVYLTVRLFPILLRTIGIGWLFWNAALVALSAVAVLILTLPRADHDGHRKLGHDLSSTTSTSAYCPRPCVHCVCSLAPFDRPSNASSIALPVPTNLAPLGSASLFAVQSPPNAECGAA</sequence>
<accession>A0A2M4ANP3</accession>
<dbReference type="Gene3D" id="1.20.1250.20">
    <property type="entry name" value="MFS general substrate transporter like domains"/>
    <property type="match status" value="2"/>
</dbReference>